<evidence type="ECO:0000313" key="11">
    <source>
        <dbReference type="EMBL" id="MCM1984213.1"/>
    </source>
</evidence>
<dbReference type="EMBL" id="JTHE03000088">
    <property type="protein sequence ID" value="MCM1984213.1"/>
    <property type="molecule type" value="Genomic_DNA"/>
</dbReference>
<comment type="function">
    <text evidence="10">Channel that opens in response to stretch forces in the membrane lipid bilayer. May participate in the regulation of osmotic pressure changes within the cell.</text>
</comment>
<dbReference type="Proteomes" id="UP000031561">
    <property type="component" value="Unassembled WGS sequence"/>
</dbReference>
<evidence type="ECO:0000256" key="4">
    <source>
        <dbReference type="ARBA" id="ARBA00022475"/>
    </source>
</evidence>
<dbReference type="GO" id="GO:0008381">
    <property type="term" value="F:mechanosensitive monoatomic ion channel activity"/>
    <property type="evidence" value="ECO:0007669"/>
    <property type="project" value="UniProtKB-UniRule"/>
</dbReference>
<sequence>MTANYRQRANGFFSDFKDFLMRGNVLDLAIAVVIGGAFGKIVTSLVEDVLTPAILNPAMKAAKVEELAQLQFNSIKYGSFLAAVLNFIVIAFVIFLVIRSFEAAQRRLQRQQTLAEEAAPPDPQQQLVEAMNRLTQAIERQS</sequence>
<evidence type="ECO:0000256" key="7">
    <source>
        <dbReference type="ARBA" id="ARBA00023065"/>
    </source>
</evidence>
<evidence type="ECO:0000256" key="3">
    <source>
        <dbReference type="ARBA" id="ARBA00022448"/>
    </source>
</evidence>
<dbReference type="NCBIfam" id="TIGR00220">
    <property type="entry name" value="mscL"/>
    <property type="match status" value="1"/>
</dbReference>
<dbReference type="HAMAP" id="MF_00115">
    <property type="entry name" value="MscL"/>
    <property type="match status" value="1"/>
</dbReference>
<name>A0ABD4T680_9CYAN</name>
<dbReference type="PANTHER" id="PTHR30266">
    <property type="entry name" value="MECHANOSENSITIVE CHANNEL MSCL"/>
    <property type="match status" value="1"/>
</dbReference>
<dbReference type="Gene3D" id="1.10.1200.120">
    <property type="entry name" value="Large-conductance mechanosensitive channel, MscL, domain 1"/>
    <property type="match status" value="1"/>
</dbReference>
<evidence type="ECO:0000256" key="2">
    <source>
        <dbReference type="ARBA" id="ARBA00007254"/>
    </source>
</evidence>
<keyword evidence="4 10" id="KW-1003">Cell membrane</keyword>
<comment type="caution">
    <text evidence="11">The sequence shown here is derived from an EMBL/GenBank/DDBJ whole genome shotgun (WGS) entry which is preliminary data.</text>
</comment>
<dbReference type="AlphaFoldDB" id="A0ABD4T680"/>
<evidence type="ECO:0000313" key="12">
    <source>
        <dbReference type="Proteomes" id="UP000031561"/>
    </source>
</evidence>
<organism evidence="11 12">
    <name type="scientific">Lyngbya confervoides BDU141951</name>
    <dbReference type="NCBI Taxonomy" id="1574623"/>
    <lineage>
        <taxon>Bacteria</taxon>
        <taxon>Bacillati</taxon>
        <taxon>Cyanobacteriota</taxon>
        <taxon>Cyanophyceae</taxon>
        <taxon>Oscillatoriophycideae</taxon>
        <taxon>Oscillatoriales</taxon>
        <taxon>Microcoleaceae</taxon>
        <taxon>Lyngbya</taxon>
    </lineage>
</organism>
<evidence type="ECO:0000256" key="9">
    <source>
        <dbReference type="ARBA" id="ARBA00023303"/>
    </source>
</evidence>
<keyword evidence="12" id="KW-1185">Reference proteome</keyword>
<reference evidence="11 12" key="1">
    <citation type="journal article" date="2015" name="Genome Announc.">
        <title>Draft Genome Sequence of Filamentous Marine Cyanobacterium Lyngbya confervoides Strain BDU141951.</title>
        <authorList>
            <person name="Chandrababunaidu M.M."/>
            <person name="Sen D."/>
            <person name="Tripathy S."/>
        </authorList>
    </citation>
    <scope>NUCLEOTIDE SEQUENCE [LARGE SCALE GENOMIC DNA]</scope>
    <source>
        <strain evidence="11 12">BDU141951</strain>
    </source>
</reference>
<dbReference type="PROSITE" id="PS01327">
    <property type="entry name" value="MSCL"/>
    <property type="match status" value="1"/>
</dbReference>
<keyword evidence="7 10" id="KW-0406">Ion transport</keyword>
<dbReference type="InterPro" id="IPR037673">
    <property type="entry name" value="MSC/AndL"/>
</dbReference>
<feature type="transmembrane region" description="Helical" evidence="10">
    <location>
        <begin position="25"/>
        <end position="46"/>
    </location>
</feature>
<dbReference type="SUPFAM" id="SSF81330">
    <property type="entry name" value="Gated mechanosensitive channel"/>
    <property type="match status" value="1"/>
</dbReference>
<evidence type="ECO:0000256" key="10">
    <source>
        <dbReference type="HAMAP-Rule" id="MF_00115"/>
    </source>
</evidence>
<dbReference type="InterPro" id="IPR001185">
    <property type="entry name" value="MS_channel"/>
</dbReference>
<dbReference type="InterPro" id="IPR019823">
    <property type="entry name" value="Mechanosensitive_channel_CS"/>
</dbReference>
<dbReference type="GO" id="GO:0005886">
    <property type="term" value="C:plasma membrane"/>
    <property type="evidence" value="ECO:0007669"/>
    <property type="project" value="UniProtKB-SubCell"/>
</dbReference>
<dbReference type="PRINTS" id="PR01264">
    <property type="entry name" value="MECHCHANNEL"/>
</dbReference>
<comment type="subcellular location">
    <subcellularLocation>
        <location evidence="1 10">Cell membrane</location>
        <topology evidence="1 10">Multi-pass membrane protein</topology>
    </subcellularLocation>
</comment>
<accession>A0ABD4T680</accession>
<keyword evidence="5 10" id="KW-0812">Transmembrane</keyword>
<feature type="transmembrane region" description="Helical" evidence="10">
    <location>
        <begin position="77"/>
        <end position="98"/>
    </location>
</feature>
<dbReference type="PANTHER" id="PTHR30266:SF2">
    <property type="entry name" value="LARGE-CONDUCTANCE MECHANOSENSITIVE CHANNEL"/>
    <property type="match status" value="1"/>
</dbReference>
<dbReference type="Pfam" id="PF01741">
    <property type="entry name" value="MscL"/>
    <property type="match status" value="1"/>
</dbReference>
<protein>
    <recommendedName>
        <fullName evidence="10">Large-conductance mechanosensitive channel</fullName>
    </recommendedName>
</protein>
<keyword evidence="3 10" id="KW-0813">Transport</keyword>
<comment type="similarity">
    <text evidence="2 10">Belongs to the MscL family.</text>
</comment>
<evidence type="ECO:0000256" key="5">
    <source>
        <dbReference type="ARBA" id="ARBA00022692"/>
    </source>
</evidence>
<evidence type="ECO:0000256" key="1">
    <source>
        <dbReference type="ARBA" id="ARBA00004651"/>
    </source>
</evidence>
<evidence type="ECO:0000256" key="8">
    <source>
        <dbReference type="ARBA" id="ARBA00023136"/>
    </source>
</evidence>
<gene>
    <name evidence="10 11" type="primary">mscL</name>
    <name evidence="11" type="ORF">QQ91_0015415</name>
</gene>
<keyword evidence="6 10" id="KW-1133">Transmembrane helix</keyword>
<keyword evidence="8 10" id="KW-0472">Membrane</keyword>
<keyword evidence="9 10" id="KW-0407">Ion channel</keyword>
<proteinExistence type="inferred from homology"/>
<dbReference type="RefSeq" id="WP_166275917.1">
    <property type="nucleotide sequence ID" value="NZ_JTHE03000088.1"/>
</dbReference>
<dbReference type="InterPro" id="IPR036019">
    <property type="entry name" value="MscL_channel"/>
</dbReference>
<evidence type="ECO:0000256" key="6">
    <source>
        <dbReference type="ARBA" id="ARBA00022989"/>
    </source>
</evidence>
<comment type="subunit">
    <text evidence="10">Homopentamer.</text>
</comment>